<organism evidence="2 3">
    <name type="scientific">Quillaja saponaria</name>
    <name type="common">Soap bark tree</name>
    <dbReference type="NCBI Taxonomy" id="32244"/>
    <lineage>
        <taxon>Eukaryota</taxon>
        <taxon>Viridiplantae</taxon>
        <taxon>Streptophyta</taxon>
        <taxon>Embryophyta</taxon>
        <taxon>Tracheophyta</taxon>
        <taxon>Spermatophyta</taxon>
        <taxon>Magnoliopsida</taxon>
        <taxon>eudicotyledons</taxon>
        <taxon>Gunneridae</taxon>
        <taxon>Pentapetalae</taxon>
        <taxon>rosids</taxon>
        <taxon>fabids</taxon>
        <taxon>Fabales</taxon>
        <taxon>Quillajaceae</taxon>
        <taxon>Quillaja</taxon>
    </lineage>
</organism>
<comment type="caution">
    <text evidence="2">The sequence shown here is derived from an EMBL/GenBank/DDBJ whole genome shotgun (WGS) entry which is preliminary data.</text>
</comment>
<evidence type="ECO:0000256" key="1">
    <source>
        <dbReference type="SAM" id="MobiDB-lite"/>
    </source>
</evidence>
<sequence length="109" mass="12572">MGRRPSAVKNLEKSYTVVKTQPENTNPSLEREDFPVKVFRVKLSPERIMEINPERSPVQERTNSQCEGGKKSAKSERKNPKYNKAAVRRSQRIQNALMHSPEPVHRTCQ</sequence>
<feature type="region of interest" description="Disordered" evidence="1">
    <location>
        <begin position="50"/>
        <end position="109"/>
    </location>
</feature>
<feature type="compositionally biased region" description="Polar residues" evidence="1">
    <location>
        <begin position="17"/>
        <end position="28"/>
    </location>
</feature>
<gene>
    <name evidence="2" type="ORF">O6P43_010637</name>
</gene>
<accession>A0AAD7Q0U3</accession>
<name>A0AAD7Q0U3_QUISA</name>
<evidence type="ECO:0000313" key="3">
    <source>
        <dbReference type="Proteomes" id="UP001163823"/>
    </source>
</evidence>
<dbReference type="Proteomes" id="UP001163823">
    <property type="component" value="Chromosome 4"/>
</dbReference>
<evidence type="ECO:0000313" key="2">
    <source>
        <dbReference type="EMBL" id="KAJ7972799.1"/>
    </source>
</evidence>
<dbReference type="AlphaFoldDB" id="A0AAD7Q0U3"/>
<dbReference type="EMBL" id="JARAOO010000004">
    <property type="protein sequence ID" value="KAJ7972799.1"/>
    <property type="molecule type" value="Genomic_DNA"/>
</dbReference>
<feature type="region of interest" description="Disordered" evidence="1">
    <location>
        <begin position="1"/>
        <end position="31"/>
    </location>
</feature>
<proteinExistence type="predicted"/>
<protein>
    <submittedName>
        <fullName evidence="2">Uncharacterized protein</fullName>
    </submittedName>
</protein>
<keyword evidence="3" id="KW-1185">Reference proteome</keyword>
<dbReference type="KEGG" id="qsa:O6P43_010637"/>
<feature type="compositionally biased region" description="Basic and acidic residues" evidence="1">
    <location>
        <begin position="68"/>
        <end position="79"/>
    </location>
</feature>
<reference evidence="2" key="1">
    <citation type="journal article" date="2023" name="Science">
        <title>Elucidation of the pathway for biosynthesis of saponin adjuvants from the soapbark tree.</title>
        <authorList>
            <person name="Reed J."/>
            <person name="Orme A."/>
            <person name="El-Demerdash A."/>
            <person name="Owen C."/>
            <person name="Martin L.B.B."/>
            <person name="Misra R.C."/>
            <person name="Kikuchi S."/>
            <person name="Rejzek M."/>
            <person name="Martin A.C."/>
            <person name="Harkess A."/>
            <person name="Leebens-Mack J."/>
            <person name="Louveau T."/>
            <person name="Stephenson M.J."/>
            <person name="Osbourn A."/>
        </authorList>
    </citation>
    <scope>NUCLEOTIDE SEQUENCE</scope>
    <source>
        <strain evidence="2">S10</strain>
    </source>
</reference>